<evidence type="ECO:0000256" key="2">
    <source>
        <dbReference type="SAM" id="MobiDB-lite"/>
    </source>
</evidence>
<accession>A0A383VC09</accession>
<feature type="region of interest" description="Disordered" evidence="2">
    <location>
        <begin position="96"/>
        <end position="116"/>
    </location>
</feature>
<evidence type="ECO:0000313" key="3">
    <source>
        <dbReference type="EMBL" id="SZX62473.1"/>
    </source>
</evidence>
<dbReference type="EMBL" id="FNXT01000231">
    <property type="protein sequence ID" value="SZX62473.1"/>
    <property type="molecule type" value="Genomic_DNA"/>
</dbReference>
<protein>
    <submittedName>
        <fullName evidence="3">Uncharacterized protein</fullName>
    </submittedName>
</protein>
<dbReference type="AlphaFoldDB" id="A0A383VC09"/>
<organism evidence="3 4">
    <name type="scientific">Tetradesmus obliquus</name>
    <name type="common">Green alga</name>
    <name type="synonym">Acutodesmus obliquus</name>
    <dbReference type="NCBI Taxonomy" id="3088"/>
    <lineage>
        <taxon>Eukaryota</taxon>
        <taxon>Viridiplantae</taxon>
        <taxon>Chlorophyta</taxon>
        <taxon>core chlorophytes</taxon>
        <taxon>Chlorophyceae</taxon>
        <taxon>CS clade</taxon>
        <taxon>Sphaeropleales</taxon>
        <taxon>Scenedesmaceae</taxon>
        <taxon>Tetradesmus</taxon>
    </lineage>
</organism>
<evidence type="ECO:0000256" key="1">
    <source>
        <dbReference type="SAM" id="Coils"/>
    </source>
</evidence>
<gene>
    <name evidence="3" type="ORF">BQ4739_LOCUS3055</name>
</gene>
<sequence length="207" mass="23320">MSCFFGRAEAEKAELRDLLESANSQREEYRKAADIASRRAEQLSKQLEMRLQELNELSGLYTAVQQHEDRLLHENEGLQQQIAGYKQSLSKAAAHQEDLSRKLEKEAAARKQAETDLRKLHKEREYLKMRVDRMQHALSILENVMDDTLRVSQGMSSSEGGLKGHHNPAAALRQSMDTASVQQLQDLIQSTKLMGDTSSNGDQLGIA</sequence>
<proteinExistence type="predicted"/>
<name>A0A383VC09_TETOB</name>
<evidence type="ECO:0000313" key="4">
    <source>
        <dbReference type="Proteomes" id="UP000256970"/>
    </source>
</evidence>
<keyword evidence="4" id="KW-1185">Reference proteome</keyword>
<feature type="coiled-coil region" evidence="1">
    <location>
        <begin position="5"/>
        <end position="57"/>
    </location>
</feature>
<reference evidence="3 4" key="1">
    <citation type="submission" date="2016-10" db="EMBL/GenBank/DDBJ databases">
        <authorList>
            <person name="Cai Z."/>
        </authorList>
    </citation>
    <scope>NUCLEOTIDE SEQUENCE [LARGE SCALE GENOMIC DNA]</scope>
</reference>
<dbReference type="Proteomes" id="UP000256970">
    <property type="component" value="Unassembled WGS sequence"/>
</dbReference>
<keyword evidence="1" id="KW-0175">Coiled coil</keyword>